<accession>A0A3M7PBU7</accession>
<name>A0A3M7PBU7_BRAPC</name>
<gene>
    <name evidence="1" type="ORF">BpHYR1_019383</name>
</gene>
<dbReference type="Proteomes" id="UP000276133">
    <property type="component" value="Unassembled WGS sequence"/>
</dbReference>
<organism evidence="1 2">
    <name type="scientific">Brachionus plicatilis</name>
    <name type="common">Marine rotifer</name>
    <name type="synonym">Brachionus muelleri</name>
    <dbReference type="NCBI Taxonomy" id="10195"/>
    <lineage>
        <taxon>Eukaryota</taxon>
        <taxon>Metazoa</taxon>
        <taxon>Spiralia</taxon>
        <taxon>Gnathifera</taxon>
        <taxon>Rotifera</taxon>
        <taxon>Eurotatoria</taxon>
        <taxon>Monogononta</taxon>
        <taxon>Pseudotrocha</taxon>
        <taxon>Ploima</taxon>
        <taxon>Brachionidae</taxon>
        <taxon>Brachionus</taxon>
    </lineage>
</organism>
<dbReference type="EMBL" id="REGN01012042">
    <property type="protein sequence ID" value="RMZ96591.1"/>
    <property type="molecule type" value="Genomic_DNA"/>
</dbReference>
<proteinExistence type="predicted"/>
<comment type="caution">
    <text evidence="1">The sequence shown here is derived from an EMBL/GenBank/DDBJ whole genome shotgun (WGS) entry which is preliminary data.</text>
</comment>
<feature type="non-terminal residue" evidence="1">
    <location>
        <position position="1"/>
    </location>
</feature>
<protein>
    <submittedName>
        <fullName evidence="1">Uncharacterized protein</fullName>
    </submittedName>
</protein>
<evidence type="ECO:0000313" key="1">
    <source>
        <dbReference type="EMBL" id="RMZ96591.1"/>
    </source>
</evidence>
<reference evidence="1 2" key="1">
    <citation type="journal article" date="2018" name="Sci. Rep.">
        <title>Genomic signatures of local adaptation to the degree of environmental predictability in rotifers.</title>
        <authorList>
            <person name="Franch-Gras L."/>
            <person name="Hahn C."/>
            <person name="Garcia-Roger E.M."/>
            <person name="Carmona M.J."/>
            <person name="Serra M."/>
            <person name="Gomez A."/>
        </authorList>
    </citation>
    <scope>NUCLEOTIDE SEQUENCE [LARGE SCALE GENOMIC DNA]</scope>
    <source>
        <strain evidence="1">HYR1</strain>
    </source>
</reference>
<dbReference type="AlphaFoldDB" id="A0A3M7PBU7"/>
<sequence length="63" mass="7112">TLHQWRCQGFELLGKLLGILNLGKVIQKLLYILSGVQSLEKNLNQNRMLGQKGAIARCTFTNK</sequence>
<keyword evidence="2" id="KW-1185">Reference proteome</keyword>
<evidence type="ECO:0000313" key="2">
    <source>
        <dbReference type="Proteomes" id="UP000276133"/>
    </source>
</evidence>